<dbReference type="SMART" id="SM00487">
    <property type="entry name" value="DEXDc"/>
    <property type="match status" value="1"/>
</dbReference>
<dbReference type="GO" id="GO:0005634">
    <property type="term" value="C:nucleus"/>
    <property type="evidence" value="ECO:0007669"/>
    <property type="project" value="TreeGrafter"/>
</dbReference>
<evidence type="ECO:0000256" key="3">
    <source>
        <dbReference type="ARBA" id="ARBA00022840"/>
    </source>
</evidence>
<dbReference type="Gene3D" id="3.40.50.300">
    <property type="entry name" value="P-loop containing nucleotide triphosphate hydrolases"/>
    <property type="match status" value="2"/>
</dbReference>
<dbReference type="InterPro" id="IPR001650">
    <property type="entry name" value="Helicase_C-like"/>
</dbReference>
<comment type="catalytic activity">
    <reaction evidence="4">
        <text>Couples ATP hydrolysis with the unwinding of duplex DNA by translocating in the 3'-5' direction.</text>
        <dbReference type="EC" id="5.6.2.4"/>
    </reaction>
</comment>
<evidence type="ECO:0000313" key="8">
    <source>
        <dbReference type="EMBL" id="KAJ7626742.1"/>
    </source>
</evidence>
<dbReference type="GO" id="GO:0005737">
    <property type="term" value="C:cytoplasm"/>
    <property type="evidence" value="ECO:0007669"/>
    <property type="project" value="TreeGrafter"/>
</dbReference>
<evidence type="ECO:0000256" key="1">
    <source>
        <dbReference type="ARBA" id="ARBA00005446"/>
    </source>
</evidence>
<dbReference type="InterPro" id="IPR011545">
    <property type="entry name" value="DEAD/DEAH_box_helicase_dom"/>
</dbReference>
<dbReference type="GO" id="GO:0005694">
    <property type="term" value="C:chromosome"/>
    <property type="evidence" value="ECO:0007669"/>
    <property type="project" value="TreeGrafter"/>
</dbReference>
<dbReference type="EC" id="5.6.2.4" evidence="5"/>
<dbReference type="InterPro" id="IPR014001">
    <property type="entry name" value="Helicase_ATP-bd"/>
</dbReference>
<dbReference type="GO" id="GO:0009378">
    <property type="term" value="F:four-way junction helicase activity"/>
    <property type="evidence" value="ECO:0007669"/>
    <property type="project" value="TreeGrafter"/>
</dbReference>
<proteinExistence type="inferred from homology"/>
<feature type="compositionally biased region" description="Polar residues" evidence="6">
    <location>
        <begin position="30"/>
        <end position="49"/>
    </location>
</feature>
<comment type="similarity">
    <text evidence="1">Belongs to the helicase family. RecQ subfamily.</text>
</comment>
<dbReference type="Pfam" id="PF00270">
    <property type="entry name" value="DEAD"/>
    <property type="match status" value="1"/>
</dbReference>
<dbReference type="PANTHER" id="PTHR13710:SF120">
    <property type="entry name" value="BIFUNCTIONAL 3'-5' EXONUCLEASE_ATP-DEPENDENT HELICASE WRN"/>
    <property type="match status" value="1"/>
</dbReference>
<dbReference type="GO" id="GO:0005524">
    <property type="term" value="F:ATP binding"/>
    <property type="evidence" value="ECO:0007669"/>
    <property type="project" value="UniProtKB-KW"/>
</dbReference>
<dbReference type="EMBL" id="JARKIE010000574">
    <property type="protein sequence ID" value="KAJ7626742.1"/>
    <property type="molecule type" value="Genomic_DNA"/>
</dbReference>
<evidence type="ECO:0000256" key="6">
    <source>
        <dbReference type="SAM" id="MobiDB-lite"/>
    </source>
</evidence>
<sequence length="445" mass="48920">MDLDSPSWPPRCGIFSTNATGPQTPVRIPSAQTPIRASTSATIDQSFDSPGNPVGPTKPRKQHRNGYEATPKTPSFQPFALNNIGAPQQKAFDLSNPAPLGLIPALDPSEWNKLALRCRAIPAGANLHSFQIEISNWVGMHHGDAVVISSTGSGKSLSWVLPLLARKEGISLVVTPYTSLGLDGELSNDCDGISSLFIHSEKNTQKDFETAAMGEMLVIYVCPEMLESPSFASLLHSKSWSGRLSAIYIDEAHLIHQSYTWRPSYSRLYQLRNIVGHNVPLVCLSATCPALYRAALATYAGLQSSYKLINLGIYHSELSTIILPMWHDVNSFLDLGFIFRPGSRESDLIRTIIYCDDLELLTAMFYWLFQRAASMGIPTRAVDIIHAGLSPRHQELCLEDFRNGTTTILLGSSKISAGMNFKGVKQIIQYKVRDLSLPDADQRCG</sequence>
<dbReference type="GO" id="GO:0043138">
    <property type="term" value="F:3'-5' DNA helicase activity"/>
    <property type="evidence" value="ECO:0007669"/>
    <property type="project" value="UniProtKB-EC"/>
</dbReference>
<dbReference type="SUPFAM" id="SSF52540">
    <property type="entry name" value="P-loop containing nucleoside triphosphate hydrolases"/>
    <property type="match status" value="1"/>
</dbReference>
<dbReference type="GO" id="GO:0016787">
    <property type="term" value="F:hydrolase activity"/>
    <property type="evidence" value="ECO:0007669"/>
    <property type="project" value="UniProtKB-KW"/>
</dbReference>
<comment type="caution">
    <text evidence="8">The sequence shown here is derived from an EMBL/GenBank/DDBJ whole genome shotgun (WGS) entry which is preliminary data.</text>
</comment>
<dbReference type="InterPro" id="IPR027417">
    <property type="entry name" value="P-loop_NTPase"/>
</dbReference>
<organism evidence="8 9">
    <name type="scientific">Mycena rosella</name>
    <name type="common">Pink bonnet</name>
    <name type="synonym">Agaricus rosellus</name>
    <dbReference type="NCBI Taxonomy" id="1033263"/>
    <lineage>
        <taxon>Eukaryota</taxon>
        <taxon>Fungi</taxon>
        <taxon>Dikarya</taxon>
        <taxon>Basidiomycota</taxon>
        <taxon>Agaricomycotina</taxon>
        <taxon>Agaricomycetes</taxon>
        <taxon>Agaricomycetidae</taxon>
        <taxon>Agaricales</taxon>
        <taxon>Marasmiineae</taxon>
        <taxon>Mycenaceae</taxon>
        <taxon>Mycena</taxon>
    </lineage>
</organism>
<dbReference type="PANTHER" id="PTHR13710">
    <property type="entry name" value="DNA HELICASE RECQ FAMILY MEMBER"/>
    <property type="match status" value="1"/>
</dbReference>
<keyword evidence="2" id="KW-0547">Nucleotide-binding</keyword>
<keyword evidence="9" id="KW-1185">Reference proteome</keyword>
<gene>
    <name evidence="8" type="ORF">B0H17DRAFT_1150931</name>
</gene>
<accession>A0AAD7BPF6</accession>
<dbReference type="Proteomes" id="UP001221757">
    <property type="component" value="Unassembled WGS sequence"/>
</dbReference>
<evidence type="ECO:0000256" key="4">
    <source>
        <dbReference type="ARBA" id="ARBA00034617"/>
    </source>
</evidence>
<dbReference type="GO" id="GO:0003676">
    <property type="term" value="F:nucleic acid binding"/>
    <property type="evidence" value="ECO:0007669"/>
    <property type="project" value="InterPro"/>
</dbReference>
<evidence type="ECO:0000256" key="5">
    <source>
        <dbReference type="ARBA" id="ARBA00034808"/>
    </source>
</evidence>
<evidence type="ECO:0000313" key="9">
    <source>
        <dbReference type="Proteomes" id="UP001221757"/>
    </source>
</evidence>
<keyword evidence="3" id="KW-0067">ATP-binding</keyword>
<feature type="region of interest" description="Disordered" evidence="6">
    <location>
        <begin position="1"/>
        <end position="72"/>
    </location>
</feature>
<dbReference type="GO" id="GO:0000724">
    <property type="term" value="P:double-strand break repair via homologous recombination"/>
    <property type="evidence" value="ECO:0007669"/>
    <property type="project" value="TreeGrafter"/>
</dbReference>
<dbReference type="PROSITE" id="PS51192">
    <property type="entry name" value="HELICASE_ATP_BIND_1"/>
    <property type="match status" value="1"/>
</dbReference>
<evidence type="ECO:0000259" key="7">
    <source>
        <dbReference type="PROSITE" id="PS51192"/>
    </source>
</evidence>
<protein>
    <recommendedName>
        <fullName evidence="5">DNA 3'-5' helicase</fullName>
        <ecNumber evidence="5">5.6.2.4</ecNumber>
    </recommendedName>
</protein>
<feature type="domain" description="Helicase ATP-binding" evidence="7">
    <location>
        <begin position="136"/>
        <end position="306"/>
    </location>
</feature>
<dbReference type="Pfam" id="PF00271">
    <property type="entry name" value="Helicase_C"/>
    <property type="match status" value="1"/>
</dbReference>
<evidence type="ECO:0000256" key="2">
    <source>
        <dbReference type="ARBA" id="ARBA00022741"/>
    </source>
</evidence>
<dbReference type="AlphaFoldDB" id="A0AAD7BPF6"/>
<name>A0AAD7BPF6_MYCRO</name>
<reference evidence="8" key="1">
    <citation type="submission" date="2023-03" db="EMBL/GenBank/DDBJ databases">
        <title>Massive genome expansion in bonnet fungi (Mycena s.s.) driven by repeated elements and novel gene families across ecological guilds.</title>
        <authorList>
            <consortium name="Lawrence Berkeley National Laboratory"/>
            <person name="Harder C.B."/>
            <person name="Miyauchi S."/>
            <person name="Viragh M."/>
            <person name="Kuo A."/>
            <person name="Thoen E."/>
            <person name="Andreopoulos B."/>
            <person name="Lu D."/>
            <person name="Skrede I."/>
            <person name="Drula E."/>
            <person name="Henrissat B."/>
            <person name="Morin E."/>
            <person name="Kohler A."/>
            <person name="Barry K."/>
            <person name="LaButti K."/>
            <person name="Morin E."/>
            <person name="Salamov A."/>
            <person name="Lipzen A."/>
            <person name="Mereny Z."/>
            <person name="Hegedus B."/>
            <person name="Baldrian P."/>
            <person name="Stursova M."/>
            <person name="Weitz H."/>
            <person name="Taylor A."/>
            <person name="Grigoriev I.V."/>
            <person name="Nagy L.G."/>
            <person name="Martin F."/>
            <person name="Kauserud H."/>
        </authorList>
    </citation>
    <scope>NUCLEOTIDE SEQUENCE</scope>
    <source>
        <strain evidence="8">CBHHK067</strain>
    </source>
</reference>
<keyword evidence="8" id="KW-0378">Hydrolase</keyword>